<feature type="domain" description="HTH iclR-type" evidence="3">
    <location>
        <begin position="9"/>
        <end position="71"/>
    </location>
</feature>
<dbReference type="InterPro" id="IPR036390">
    <property type="entry name" value="WH_DNA-bd_sf"/>
</dbReference>
<evidence type="ECO:0000313" key="4">
    <source>
        <dbReference type="EMBL" id="GGB45358.1"/>
    </source>
</evidence>
<dbReference type="Proteomes" id="UP000621454">
    <property type="component" value="Unassembled WGS sequence"/>
</dbReference>
<evidence type="ECO:0000256" key="1">
    <source>
        <dbReference type="ARBA" id="ARBA00023015"/>
    </source>
</evidence>
<protein>
    <recommendedName>
        <fullName evidence="3">HTH iclR-type domain-containing protein</fullName>
    </recommendedName>
</protein>
<dbReference type="SMART" id="SM00346">
    <property type="entry name" value="HTH_ICLR"/>
    <property type="match status" value="1"/>
</dbReference>
<proteinExistence type="predicted"/>
<evidence type="ECO:0000256" key="2">
    <source>
        <dbReference type="ARBA" id="ARBA00023163"/>
    </source>
</evidence>
<keyword evidence="2" id="KW-0804">Transcription</keyword>
<dbReference type="Gene3D" id="3.30.450.40">
    <property type="match status" value="1"/>
</dbReference>
<evidence type="ECO:0000259" key="3">
    <source>
        <dbReference type="PROSITE" id="PS51077"/>
    </source>
</evidence>
<keyword evidence="1" id="KW-0805">Transcription regulation</keyword>
<dbReference type="PROSITE" id="PS51077">
    <property type="entry name" value="HTH_ICLR"/>
    <property type="match status" value="1"/>
</dbReference>
<comment type="caution">
    <text evidence="4">The sequence shown here is derived from an EMBL/GenBank/DDBJ whole genome shotgun (WGS) entry which is preliminary data.</text>
</comment>
<accession>A0A916X0I8</accession>
<dbReference type="GO" id="GO:0045892">
    <property type="term" value="P:negative regulation of DNA-templated transcription"/>
    <property type="evidence" value="ECO:0007669"/>
    <property type="project" value="TreeGrafter"/>
</dbReference>
<dbReference type="GO" id="GO:0003677">
    <property type="term" value="F:DNA binding"/>
    <property type="evidence" value="ECO:0007669"/>
    <property type="project" value="InterPro"/>
</dbReference>
<dbReference type="PANTHER" id="PTHR30136">
    <property type="entry name" value="HELIX-TURN-HELIX TRANSCRIPTIONAL REGULATOR, ICLR FAMILY"/>
    <property type="match status" value="1"/>
</dbReference>
<dbReference type="RefSeq" id="WP_188588436.1">
    <property type="nucleotide sequence ID" value="NZ_BMGC01000043.1"/>
</dbReference>
<reference evidence="4" key="2">
    <citation type="submission" date="2020-09" db="EMBL/GenBank/DDBJ databases">
        <authorList>
            <person name="Sun Q."/>
            <person name="Zhou Y."/>
        </authorList>
    </citation>
    <scope>NUCLEOTIDE SEQUENCE</scope>
    <source>
        <strain evidence="4">CGMCC 1.12827</strain>
    </source>
</reference>
<dbReference type="SUPFAM" id="SSF46785">
    <property type="entry name" value="Winged helix' DNA-binding domain"/>
    <property type="match status" value="1"/>
</dbReference>
<dbReference type="InterPro" id="IPR029016">
    <property type="entry name" value="GAF-like_dom_sf"/>
</dbReference>
<keyword evidence="5" id="KW-1185">Reference proteome</keyword>
<dbReference type="InterPro" id="IPR050707">
    <property type="entry name" value="HTH_MetabolicPath_Reg"/>
</dbReference>
<name>A0A916X0I8_9ACTN</name>
<dbReference type="PANTHER" id="PTHR30136:SF24">
    <property type="entry name" value="HTH-TYPE TRANSCRIPTIONAL REPRESSOR ALLR"/>
    <property type="match status" value="1"/>
</dbReference>
<gene>
    <name evidence="4" type="ORF">GCM10011489_35980</name>
</gene>
<evidence type="ECO:0000313" key="5">
    <source>
        <dbReference type="Proteomes" id="UP000621454"/>
    </source>
</evidence>
<dbReference type="Gene3D" id="1.10.10.10">
    <property type="entry name" value="Winged helix-like DNA-binding domain superfamily/Winged helix DNA-binding domain"/>
    <property type="match status" value="1"/>
</dbReference>
<dbReference type="InterPro" id="IPR005471">
    <property type="entry name" value="Tscrpt_reg_IclR_N"/>
</dbReference>
<sequence>MSPAFDGASRSVLSALAILEEVAAAGPGVTAADISRNLGLSRSTTYRLVNLLAQEEYLVRTADLGGFALGHKIDRFVGLAAEPTVPDKVREVMDQVRSSLRFGLHLFGYRNPGGTRARITLLDIDPDYPLNDPARLVRDHSASAVGRLLTEYTLGRRPEFATQVGEFVPGFGCLAVPVLASSVEDARSGGERSGGERSRGEPDLVAALVIAAPAHRIEAYADLVAVLDEPRRRLGQVLG</sequence>
<dbReference type="GO" id="GO:0003700">
    <property type="term" value="F:DNA-binding transcription factor activity"/>
    <property type="evidence" value="ECO:0007669"/>
    <property type="project" value="TreeGrafter"/>
</dbReference>
<dbReference type="InterPro" id="IPR036388">
    <property type="entry name" value="WH-like_DNA-bd_sf"/>
</dbReference>
<organism evidence="4 5">
    <name type="scientific">Gordonia jinhuaensis</name>
    <dbReference type="NCBI Taxonomy" id="1517702"/>
    <lineage>
        <taxon>Bacteria</taxon>
        <taxon>Bacillati</taxon>
        <taxon>Actinomycetota</taxon>
        <taxon>Actinomycetes</taxon>
        <taxon>Mycobacteriales</taxon>
        <taxon>Gordoniaceae</taxon>
        <taxon>Gordonia</taxon>
    </lineage>
</organism>
<dbReference type="Pfam" id="PF09339">
    <property type="entry name" value="HTH_IclR"/>
    <property type="match status" value="1"/>
</dbReference>
<reference evidence="4" key="1">
    <citation type="journal article" date="2014" name="Int. J. Syst. Evol. Microbiol.">
        <title>Complete genome sequence of Corynebacterium casei LMG S-19264T (=DSM 44701T), isolated from a smear-ripened cheese.</title>
        <authorList>
            <consortium name="US DOE Joint Genome Institute (JGI-PGF)"/>
            <person name="Walter F."/>
            <person name="Albersmeier A."/>
            <person name="Kalinowski J."/>
            <person name="Ruckert C."/>
        </authorList>
    </citation>
    <scope>NUCLEOTIDE SEQUENCE</scope>
    <source>
        <strain evidence="4">CGMCC 1.12827</strain>
    </source>
</reference>
<dbReference type="AlphaFoldDB" id="A0A916X0I8"/>
<dbReference type="EMBL" id="BMGC01000043">
    <property type="protein sequence ID" value="GGB45358.1"/>
    <property type="molecule type" value="Genomic_DNA"/>
</dbReference>